<evidence type="ECO:0000259" key="2">
    <source>
        <dbReference type="Pfam" id="PF21522"/>
    </source>
</evidence>
<dbReference type="EMBL" id="NIHS01000033">
    <property type="protein sequence ID" value="PLT70709.1"/>
    <property type="molecule type" value="Genomic_DNA"/>
</dbReference>
<dbReference type="Gene3D" id="3.30.420.40">
    <property type="match status" value="2"/>
</dbReference>
<dbReference type="InterPro" id="IPR043129">
    <property type="entry name" value="ATPase_NBD"/>
</dbReference>
<proteinExistence type="predicted"/>
<dbReference type="AlphaFoldDB" id="A0A2N5P6E9"/>
<dbReference type="SUPFAM" id="SSF53067">
    <property type="entry name" value="Actin-like ATPase domain"/>
    <property type="match status" value="2"/>
</dbReference>
<reference evidence="3 4" key="1">
    <citation type="journal article" date="2017" name="Genome Med.">
        <title>A novel Ruminococcus gnavus clade enriched in inflammatory bowel disease patients.</title>
        <authorList>
            <person name="Hall A.B."/>
            <person name="Yassour M."/>
            <person name="Sauk J."/>
            <person name="Garner A."/>
            <person name="Jiang X."/>
            <person name="Arthur T."/>
            <person name="Lagoudas G.K."/>
            <person name="Vatanen T."/>
            <person name="Fornelos N."/>
            <person name="Wilson R."/>
            <person name="Bertha M."/>
            <person name="Cohen M."/>
            <person name="Garber J."/>
            <person name="Khalili H."/>
            <person name="Gevers D."/>
            <person name="Ananthakrishnan A.N."/>
            <person name="Kugathasan S."/>
            <person name="Lander E.S."/>
            <person name="Blainey P."/>
            <person name="Vlamakis H."/>
            <person name="Xavier R.J."/>
            <person name="Huttenhower C."/>
        </authorList>
    </citation>
    <scope>NUCLEOTIDE SEQUENCE [LARGE SCALE GENOMIC DNA]</scope>
    <source>
        <strain evidence="3 4">RJX1124</strain>
    </source>
</reference>
<dbReference type="Pfam" id="PF21522">
    <property type="entry name" value="MreB-like_C"/>
    <property type="match status" value="1"/>
</dbReference>
<evidence type="ECO:0000313" key="3">
    <source>
        <dbReference type="EMBL" id="PLT70709.1"/>
    </source>
</evidence>
<evidence type="ECO:0000313" key="4">
    <source>
        <dbReference type="Proteomes" id="UP000234891"/>
    </source>
</evidence>
<accession>A0A2N5P6E9</accession>
<dbReference type="InterPro" id="IPR040607">
    <property type="entry name" value="ALP_N"/>
</dbReference>
<sequence>MIMRMMKNNNNETVMVIGIDHGYGNMKTATRCFPSGVARYDKEPIFQNNLLVYKGMYYQIGEEHKEFRAEKTQDEDYYVLTLAAIARELDGKGMNRATVHIAAGLPLTWVATQKEDFQKYLLQNECVDFTFRNKEYHVEFAGADIYPQGFAAAFYRLQDFKGINMLVDIGNGTMNIMYINNSRPLEKKCFTEKYGTHQCVLAIRESLLKELGTVVDDLVIEQVIRTGTADIGEKYLTVIRKAAGDYTKEIFHKLREREYNPELMRLYVVGGGGCMIQNFGEYDKSRVTIVRDICATAKGYEAMTVRKIQRNGGMLV</sequence>
<organism evidence="3 4">
    <name type="scientific">Mediterraneibacter gnavus</name>
    <name type="common">Ruminococcus gnavus</name>
    <dbReference type="NCBI Taxonomy" id="33038"/>
    <lineage>
        <taxon>Bacteria</taxon>
        <taxon>Bacillati</taxon>
        <taxon>Bacillota</taxon>
        <taxon>Clostridia</taxon>
        <taxon>Lachnospirales</taxon>
        <taxon>Lachnospiraceae</taxon>
        <taxon>Mediterraneibacter</taxon>
    </lineage>
</organism>
<feature type="domain" description="Actin homologue MreB-like C-terminal" evidence="2">
    <location>
        <begin position="166"/>
        <end position="277"/>
    </location>
</feature>
<dbReference type="CDD" id="cd10227">
    <property type="entry name" value="ASKHA_NBD_ParM-like"/>
    <property type="match status" value="1"/>
</dbReference>
<dbReference type="InterPro" id="IPR049067">
    <property type="entry name" value="MreB-like_C"/>
</dbReference>
<protein>
    <submittedName>
        <fullName evidence="3">Plasmid segregation actin-type ATPase ParM</fullName>
    </submittedName>
</protein>
<comment type="caution">
    <text evidence="3">The sequence shown here is derived from an EMBL/GenBank/DDBJ whole genome shotgun (WGS) entry which is preliminary data.</text>
</comment>
<evidence type="ECO:0000259" key="1">
    <source>
        <dbReference type="Pfam" id="PF17989"/>
    </source>
</evidence>
<feature type="domain" description="Actin-like protein N-terminal" evidence="1">
    <location>
        <begin position="18"/>
        <end position="150"/>
    </location>
</feature>
<dbReference type="Proteomes" id="UP000234891">
    <property type="component" value="Unassembled WGS sequence"/>
</dbReference>
<name>A0A2N5P6E9_MEDGN</name>
<gene>
    <name evidence="3" type="ORF">CDL26_13970</name>
</gene>
<dbReference type="Pfam" id="PF17989">
    <property type="entry name" value="ALP_N"/>
    <property type="match status" value="1"/>
</dbReference>